<dbReference type="Proteomes" id="UP001152888">
    <property type="component" value="Unassembled WGS sequence"/>
</dbReference>
<dbReference type="EMBL" id="CAKOFQ010007120">
    <property type="protein sequence ID" value="CAH1991640.1"/>
    <property type="molecule type" value="Genomic_DNA"/>
</dbReference>
<evidence type="ECO:0000313" key="2">
    <source>
        <dbReference type="Proteomes" id="UP001152888"/>
    </source>
</evidence>
<dbReference type="OrthoDB" id="301434at2759"/>
<gene>
    <name evidence="1" type="ORF">ACAOBT_LOCUS20410</name>
</gene>
<organism evidence="1 2">
    <name type="scientific">Acanthoscelides obtectus</name>
    <name type="common">Bean weevil</name>
    <name type="synonym">Bruchus obtectus</name>
    <dbReference type="NCBI Taxonomy" id="200917"/>
    <lineage>
        <taxon>Eukaryota</taxon>
        <taxon>Metazoa</taxon>
        <taxon>Ecdysozoa</taxon>
        <taxon>Arthropoda</taxon>
        <taxon>Hexapoda</taxon>
        <taxon>Insecta</taxon>
        <taxon>Pterygota</taxon>
        <taxon>Neoptera</taxon>
        <taxon>Endopterygota</taxon>
        <taxon>Coleoptera</taxon>
        <taxon>Polyphaga</taxon>
        <taxon>Cucujiformia</taxon>
        <taxon>Chrysomeloidea</taxon>
        <taxon>Chrysomelidae</taxon>
        <taxon>Bruchinae</taxon>
        <taxon>Bruchini</taxon>
        <taxon>Acanthoscelides</taxon>
    </lineage>
</organism>
<proteinExistence type="predicted"/>
<comment type="caution">
    <text evidence="1">The sequence shown here is derived from an EMBL/GenBank/DDBJ whole genome shotgun (WGS) entry which is preliminary data.</text>
</comment>
<keyword evidence="2" id="KW-1185">Reference proteome</keyword>
<evidence type="ECO:0000313" key="1">
    <source>
        <dbReference type="EMBL" id="CAH1991640.1"/>
    </source>
</evidence>
<name>A0A9P0LA55_ACAOB</name>
<sequence length="112" mass="13016">MVRACDAGRGKCVQHCLREPHHQRAPKHPGVQISMQPYLQLFEHQNNHDCREENADFYRALHWDLSSGTYFMMECQGSPCSEVSKLLHMPSTWPLSLRPTTKSTSYGKQMRR</sequence>
<dbReference type="AlphaFoldDB" id="A0A9P0LA55"/>
<accession>A0A9P0LA55</accession>
<reference evidence="1" key="1">
    <citation type="submission" date="2022-03" db="EMBL/GenBank/DDBJ databases">
        <authorList>
            <person name="Sayadi A."/>
        </authorList>
    </citation>
    <scope>NUCLEOTIDE SEQUENCE</scope>
</reference>
<protein>
    <submittedName>
        <fullName evidence="1">Uncharacterized protein</fullName>
    </submittedName>
</protein>